<accession>A0ABV0RLS2</accession>
<feature type="non-terminal residue" evidence="1">
    <location>
        <position position="1"/>
    </location>
</feature>
<protein>
    <submittedName>
        <fullName evidence="1">Uncharacterized protein</fullName>
    </submittedName>
</protein>
<dbReference type="Proteomes" id="UP001434883">
    <property type="component" value="Unassembled WGS sequence"/>
</dbReference>
<evidence type="ECO:0000313" key="2">
    <source>
        <dbReference type="Proteomes" id="UP001434883"/>
    </source>
</evidence>
<name>A0ABV0RLS2_9TELE</name>
<organism evidence="1 2">
    <name type="scientific">Xenoophorus captivus</name>
    <dbReference type="NCBI Taxonomy" id="1517983"/>
    <lineage>
        <taxon>Eukaryota</taxon>
        <taxon>Metazoa</taxon>
        <taxon>Chordata</taxon>
        <taxon>Craniata</taxon>
        <taxon>Vertebrata</taxon>
        <taxon>Euteleostomi</taxon>
        <taxon>Actinopterygii</taxon>
        <taxon>Neopterygii</taxon>
        <taxon>Teleostei</taxon>
        <taxon>Neoteleostei</taxon>
        <taxon>Acanthomorphata</taxon>
        <taxon>Ovalentaria</taxon>
        <taxon>Atherinomorphae</taxon>
        <taxon>Cyprinodontiformes</taxon>
        <taxon>Goodeidae</taxon>
        <taxon>Xenoophorus</taxon>
    </lineage>
</organism>
<keyword evidence="2" id="KW-1185">Reference proteome</keyword>
<gene>
    <name evidence="1" type="ORF">XENOCAPTIV_028563</name>
</gene>
<sequence>SCLPGRSIHIVALGSECPGGVGPGEEPMGQGQLQGGLLWSYLGHGALVGPCDLEGSLHNPAFMEYTSRVFGDVTVVELPTKRHLDFGWERLVLFEIRFILHIEYTDNTLLHFLCVFSILLSISLTFQDLLDSDWASVRKVLEQADILVIKYAVTDKLAFQQVRNGYAPRLRPLLRHWGVPVILVAVGARLNGKHACLCSVLLSG</sequence>
<evidence type="ECO:0000313" key="1">
    <source>
        <dbReference type="EMBL" id="MEQ2208402.1"/>
    </source>
</evidence>
<dbReference type="EMBL" id="JAHRIN010050491">
    <property type="protein sequence ID" value="MEQ2208402.1"/>
    <property type="molecule type" value="Genomic_DNA"/>
</dbReference>
<proteinExistence type="predicted"/>
<reference evidence="1 2" key="1">
    <citation type="submission" date="2021-06" db="EMBL/GenBank/DDBJ databases">
        <authorList>
            <person name="Palmer J.M."/>
        </authorList>
    </citation>
    <scope>NUCLEOTIDE SEQUENCE [LARGE SCALE GENOMIC DNA]</scope>
    <source>
        <strain evidence="1 2">XC_2019</strain>
        <tissue evidence="1">Muscle</tissue>
    </source>
</reference>
<comment type="caution">
    <text evidence="1">The sequence shown here is derived from an EMBL/GenBank/DDBJ whole genome shotgun (WGS) entry which is preliminary data.</text>
</comment>